<proteinExistence type="predicted"/>
<evidence type="ECO:0000313" key="3">
    <source>
        <dbReference type="EMBL" id="ABB40689.1"/>
    </source>
</evidence>
<dbReference type="InterPro" id="IPR036866">
    <property type="entry name" value="RibonucZ/Hydroxyglut_hydro"/>
</dbReference>
<dbReference type="CDD" id="cd07724">
    <property type="entry name" value="POD-like_MBL-fold"/>
    <property type="match status" value="1"/>
</dbReference>
<dbReference type="HOGENOM" id="CLU_030571_7_3_6"/>
<dbReference type="PANTHER" id="PTHR43084:SF1">
    <property type="entry name" value="PERSULFIDE DIOXYGENASE ETHE1, MITOCHONDRIAL"/>
    <property type="match status" value="1"/>
</dbReference>
<dbReference type="InterPro" id="IPR051682">
    <property type="entry name" value="Mito_Persulfide_Diox"/>
</dbReference>
<dbReference type="Gene3D" id="3.60.15.10">
    <property type="entry name" value="Ribonuclease Z/Hydroxyacylglutathione hydrolase-like"/>
    <property type="match status" value="1"/>
</dbReference>
<dbReference type="GO" id="GO:0046872">
    <property type="term" value="F:metal ion binding"/>
    <property type="evidence" value="ECO:0007669"/>
    <property type="project" value="UniProtKB-KW"/>
</dbReference>
<dbReference type="InterPro" id="IPR001279">
    <property type="entry name" value="Metallo-B-lactamas"/>
</dbReference>
<dbReference type="SMART" id="SM00849">
    <property type="entry name" value="Lactamase_B"/>
    <property type="match status" value="1"/>
</dbReference>
<reference evidence="3" key="1">
    <citation type="submission" date="2006-07" db="EMBL/GenBank/DDBJ databases">
        <title>Complete sequence of Thiomicrospira crunogena XCL-2.</title>
        <authorList>
            <consortium name="US DOE Joint Genome Institute"/>
            <person name="Copeland A."/>
            <person name="Lucas S."/>
            <person name="Lapidus A."/>
            <person name="Barry K."/>
            <person name="Detter J.C."/>
            <person name="Glavina del Rio T."/>
            <person name="Hammon N."/>
            <person name="Israni S."/>
            <person name="Dalin E."/>
            <person name="Tice H."/>
            <person name="Pitluck S."/>
            <person name="Chain P."/>
            <person name="Malfatti S."/>
            <person name="Shin M."/>
            <person name="Vergez L."/>
            <person name="Schmutz J."/>
            <person name="Larimer F."/>
            <person name="Land M."/>
            <person name="Hauser L."/>
            <person name="Kyrpides N."/>
            <person name="Lykidis A."/>
            <person name="Scott K.M."/>
            <person name="Sievert S."/>
            <person name="Kerfeld C."/>
            <person name="Freyermuth S."/>
            <person name="Dobrinski K."/>
            <person name="Boller A."/>
            <person name="Fitzpatrick K."/>
            <person name="Thoma P."/>
            <person name="Moore J."/>
            <person name="Richardson P."/>
        </authorList>
    </citation>
    <scope>NUCLEOTIDE SEQUENCE</scope>
    <source>
        <strain evidence="3">XCL-2</strain>
    </source>
</reference>
<dbReference type="OrthoDB" id="9784009at2"/>
<organism evidence="3">
    <name type="scientific">Hydrogenovibrio crunogenus (strain DSM 25203 / XCL-2)</name>
    <name type="common">Thiomicrospira crunogena</name>
    <dbReference type="NCBI Taxonomy" id="317025"/>
    <lineage>
        <taxon>Bacteria</taxon>
        <taxon>Pseudomonadati</taxon>
        <taxon>Pseudomonadota</taxon>
        <taxon>Gammaproteobacteria</taxon>
        <taxon>Thiotrichales</taxon>
        <taxon>Piscirickettsiaceae</taxon>
        <taxon>Hydrogenovibrio</taxon>
    </lineage>
</organism>
<evidence type="ECO:0000259" key="2">
    <source>
        <dbReference type="SMART" id="SM00849"/>
    </source>
</evidence>
<sequence length="244" mass="26668">MFLVQREVPSDPSSISYFMGCAGQGKSIAIDVHQDDVDWFIEQAEQKGVEINYVIDTHIHADHVSGAKALAKSTGAIYALHESATPQFDFHPLKDQETFTAGNVSVEVLHTPGHTMDSICLLVTDLSRGPAPWFLISQHTLFVGSVGRPDLRGREKEMAAHLYESIHSKILTLPDYVEILPGAKAGSVCGVGLSAKPVSTIGYEKANNATLKLSRTAFIEKVLEELPPFPEKMDEIIQANIEKS</sequence>
<dbReference type="InterPro" id="IPR044528">
    <property type="entry name" value="POD-like_MBL-fold"/>
</dbReference>
<dbReference type="eggNOG" id="COG0491">
    <property type="taxonomic scope" value="Bacteria"/>
</dbReference>
<dbReference type="SUPFAM" id="SSF56281">
    <property type="entry name" value="Metallo-hydrolase/oxidoreductase"/>
    <property type="match status" value="1"/>
</dbReference>
<keyword evidence="1" id="KW-0479">Metal-binding</keyword>
<gene>
    <name evidence="3" type="ordered locus">Tcr_0093</name>
</gene>
<accession>Q31JI4</accession>
<dbReference type="AlphaFoldDB" id="Q31JI4"/>
<dbReference type="EMBL" id="CP000109">
    <property type="protein sequence ID" value="ABB40689.1"/>
    <property type="molecule type" value="Genomic_DNA"/>
</dbReference>
<evidence type="ECO:0000256" key="1">
    <source>
        <dbReference type="ARBA" id="ARBA00022723"/>
    </source>
</evidence>
<dbReference type="GO" id="GO:0050313">
    <property type="term" value="F:sulfur dioxygenase activity"/>
    <property type="evidence" value="ECO:0007669"/>
    <property type="project" value="InterPro"/>
</dbReference>
<dbReference type="STRING" id="317025.Tcr_0093"/>
<dbReference type="GO" id="GO:0006749">
    <property type="term" value="P:glutathione metabolic process"/>
    <property type="evidence" value="ECO:0007669"/>
    <property type="project" value="InterPro"/>
</dbReference>
<dbReference type="Pfam" id="PF00753">
    <property type="entry name" value="Lactamase_B"/>
    <property type="match status" value="1"/>
</dbReference>
<name>Q31JI4_HYDCU</name>
<protein>
    <submittedName>
        <fullName evidence="3">Metallo-beta-lactamase superfamily protein</fullName>
    </submittedName>
</protein>
<feature type="domain" description="Metallo-beta-lactamase" evidence="2">
    <location>
        <begin position="13"/>
        <end position="183"/>
    </location>
</feature>
<dbReference type="GO" id="GO:0070813">
    <property type="term" value="P:hydrogen sulfide metabolic process"/>
    <property type="evidence" value="ECO:0007669"/>
    <property type="project" value="TreeGrafter"/>
</dbReference>
<dbReference type="PANTHER" id="PTHR43084">
    <property type="entry name" value="PERSULFIDE DIOXYGENASE ETHE1"/>
    <property type="match status" value="1"/>
</dbReference>
<dbReference type="KEGG" id="tcx:Tcr_0093"/>